<proteinExistence type="predicted"/>
<evidence type="ECO:0000256" key="1">
    <source>
        <dbReference type="SAM" id="MobiDB-lite"/>
    </source>
</evidence>
<reference evidence="2" key="2">
    <citation type="submission" date="2020-09" db="EMBL/GenBank/DDBJ databases">
        <authorList>
            <person name="Sun Q."/>
            <person name="Ohkuma M."/>
        </authorList>
    </citation>
    <scope>NUCLEOTIDE SEQUENCE</scope>
    <source>
        <strain evidence="2">JCM 4346</strain>
    </source>
</reference>
<dbReference type="AlphaFoldDB" id="A0A918FKC0"/>
<dbReference type="Proteomes" id="UP000658320">
    <property type="component" value="Unassembled WGS sequence"/>
</dbReference>
<protein>
    <submittedName>
        <fullName evidence="2">Uncharacterized protein</fullName>
    </submittedName>
</protein>
<organism evidence="2 3">
    <name type="scientific">Streptomyces aurantiogriseus</name>
    <dbReference type="NCBI Taxonomy" id="66870"/>
    <lineage>
        <taxon>Bacteria</taxon>
        <taxon>Bacillati</taxon>
        <taxon>Actinomycetota</taxon>
        <taxon>Actinomycetes</taxon>
        <taxon>Kitasatosporales</taxon>
        <taxon>Streptomycetaceae</taxon>
        <taxon>Streptomyces</taxon>
    </lineage>
</organism>
<sequence>MHNEDAVGFATARRFAPNRPYRATFNGGVHGPGDNAYCQATMPPAHLRLSRAGDGVHPADPADPADPAGRARRRRPGARSRPCRGVRRGK</sequence>
<dbReference type="EMBL" id="BMSX01000022">
    <property type="protein sequence ID" value="GGR46618.1"/>
    <property type="molecule type" value="Genomic_DNA"/>
</dbReference>
<feature type="compositionally biased region" description="Basic residues" evidence="1">
    <location>
        <begin position="70"/>
        <end position="90"/>
    </location>
</feature>
<feature type="region of interest" description="Disordered" evidence="1">
    <location>
        <begin position="48"/>
        <end position="90"/>
    </location>
</feature>
<reference evidence="2" key="1">
    <citation type="journal article" date="2014" name="Int. J. Syst. Evol. Microbiol.">
        <title>Complete genome sequence of Corynebacterium casei LMG S-19264T (=DSM 44701T), isolated from a smear-ripened cheese.</title>
        <authorList>
            <consortium name="US DOE Joint Genome Institute (JGI-PGF)"/>
            <person name="Walter F."/>
            <person name="Albersmeier A."/>
            <person name="Kalinowski J."/>
            <person name="Ruckert C."/>
        </authorList>
    </citation>
    <scope>NUCLEOTIDE SEQUENCE</scope>
    <source>
        <strain evidence="2">JCM 4346</strain>
    </source>
</reference>
<gene>
    <name evidence="2" type="ORF">GCM10010251_74690</name>
</gene>
<evidence type="ECO:0000313" key="3">
    <source>
        <dbReference type="Proteomes" id="UP000658320"/>
    </source>
</evidence>
<accession>A0A918FKC0</accession>
<evidence type="ECO:0000313" key="2">
    <source>
        <dbReference type="EMBL" id="GGR46618.1"/>
    </source>
</evidence>
<keyword evidence="3" id="KW-1185">Reference proteome</keyword>
<comment type="caution">
    <text evidence="2">The sequence shown here is derived from an EMBL/GenBank/DDBJ whole genome shotgun (WGS) entry which is preliminary data.</text>
</comment>
<name>A0A918FKC0_9ACTN</name>